<dbReference type="OrthoDB" id="3944494at2759"/>
<dbReference type="Proteomes" id="UP000016924">
    <property type="component" value="Unassembled WGS sequence"/>
</dbReference>
<gene>
    <name evidence="1" type="ORF">W97_07651</name>
</gene>
<dbReference type="HOGENOM" id="CLU_001104_2_0_1"/>
<evidence type="ECO:0000313" key="1">
    <source>
        <dbReference type="EMBL" id="EON68441.1"/>
    </source>
</evidence>
<name>R7Z3C6_CONA1</name>
<dbReference type="eggNOG" id="ENOG502TCE4">
    <property type="taxonomic scope" value="Eukaryota"/>
</dbReference>
<dbReference type="EMBL" id="JH767597">
    <property type="protein sequence ID" value="EON68441.1"/>
    <property type="molecule type" value="Genomic_DNA"/>
</dbReference>
<dbReference type="RefSeq" id="XP_007783758.1">
    <property type="nucleotide sequence ID" value="XM_007785568.1"/>
</dbReference>
<reference evidence="2" key="1">
    <citation type="submission" date="2012-06" db="EMBL/GenBank/DDBJ databases">
        <title>The genome sequence of Coniosporium apollinis CBS 100218.</title>
        <authorList>
            <consortium name="The Broad Institute Genome Sequencing Platform"/>
            <person name="Cuomo C."/>
            <person name="Gorbushina A."/>
            <person name="Noack S."/>
            <person name="Walker B."/>
            <person name="Young S.K."/>
            <person name="Zeng Q."/>
            <person name="Gargeya S."/>
            <person name="Fitzgerald M."/>
            <person name="Haas B."/>
            <person name="Abouelleil A."/>
            <person name="Alvarado L."/>
            <person name="Arachchi H.M."/>
            <person name="Berlin A.M."/>
            <person name="Chapman S.B."/>
            <person name="Goldberg J."/>
            <person name="Griggs A."/>
            <person name="Gujja S."/>
            <person name="Hansen M."/>
            <person name="Howarth C."/>
            <person name="Imamovic A."/>
            <person name="Larimer J."/>
            <person name="McCowan C."/>
            <person name="Montmayeur A."/>
            <person name="Murphy C."/>
            <person name="Neiman D."/>
            <person name="Pearson M."/>
            <person name="Priest M."/>
            <person name="Roberts A."/>
            <person name="Saif S."/>
            <person name="Shea T."/>
            <person name="Sisk P."/>
            <person name="Sykes S."/>
            <person name="Wortman J."/>
            <person name="Nusbaum C."/>
            <person name="Birren B."/>
        </authorList>
    </citation>
    <scope>NUCLEOTIDE SEQUENCE [LARGE SCALE GENOMIC DNA]</scope>
    <source>
        <strain evidence="2">CBS 100218</strain>
    </source>
</reference>
<dbReference type="STRING" id="1168221.R7Z3C6"/>
<evidence type="ECO:0000313" key="2">
    <source>
        <dbReference type="Proteomes" id="UP000016924"/>
    </source>
</evidence>
<keyword evidence="2" id="KW-1185">Reference proteome</keyword>
<sequence>MAQALPEADFVTAQVDGMLEEGLQEVDASENLILDNAAQTEVSLWLEMTRWPRYLRGYSLDRIVEEAHKSVCDDKVNVFDQARINSFIQRRRAWDRPLMIKLKKSTYRGYKLVWQRLICFAFRTVQPAQRVTLSHQLTTAQLTHLDQMIGYGEELLALKNEEKQEAEKHWEGRDMLRKEIQSQLDRACLLFCISLLDHTLKGDLFESVIVGFLAVLGVDPEKKIFRDAYSYTGYLSAFVKIA</sequence>
<accession>R7Z3C6</accession>
<dbReference type="GeneID" id="19904962"/>
<protein>
    <submittedName>
        <fullName evidence="1">Uncharacterized protein</fullName>
    </submittedName>
</protein>
<dbReference type="OMA" id="YVQGHEL"/>
<organism evidence="1 2">
    <name type="scientific">Coniosporium apollinis (strain CBS 100218)</name>
    <name type="common">Rock-inhabiting black yeast</name>
    <dbReference type="NCBI Taxonomy" id="1168221"/>
    <lineage>
        <taxon>Eukaryota</taxon>
        <taxon>Fungi</taxon>
        <taxon>Dikarya</taxon>
        <taxon>Ascomycota</taxon>
        <taxon>Pezizomycotina</taxon>
        <taxon>Dothideomycetes</taxon>
        <taxon>Dothideomycetes incertae sedis</taxon>
        <taxon>Coniosporium</taxon>
    </lineage>
</organism>
<dbReference type="AlphaFoldDB" id="R7Z3C6"/>
<proteinExistence type="predicted"/>